<feature type="compositionally biased region" description="Acidic residues" evidence="1">
    <location>
        <begin position="186"/>
        <end position="203"/>
    </location>
</feature>
<dbReference type="RefSeq" id="XP_030982324.1">
    <property type="nucleotide sequence ID" value="XM_031126255.1"/>
</dbReference>
<name>A0A6P8B5N0_PYRGI</name>
<reference evidence="3" key="3">
    <citation type="submission" date="2025-08" db="UniProtKB">
        <authorList>
            <consortium name="RefSeq"/>
        </authorList>
    </citation>
    <scope>IDENTIFICATION</scope>
    <source>
        <strain evidence="3">NI907</strain>
    </source>
</reference>
<proteinExistence type="predicted"/>
<feature type="compositionally biased region" description="Gly residues" evidence="1">
    <location>
        <begin position="168"/>
        <end position="181"/>
    </location>
</feature>
<dbReference type="Proteomes" id="UP000515153">
    <property type="component" value="Chromosome I"/>
</dbReference>
<sequence>MTHRCGHMDLFKINCPADSDTTTCPPHRRTAGSGGGGHQDAAVRRTASERWALQVWRPWVAEHAKTVWNWAWFNREEDLERLDRLDYCRVRMRRPTVVEPTYVLYDDDDEEDIVAGQQRWAGELGVVMPPLRYNVLPMEEQLIMIEAEAARRELARRAAVDAARRGVGRLGGRENGSGGGASVVDPVDDDQNGDDQDGDDQDGDGAAGVASEDEAEQGPLLSSPDPGGGDRAAEK</sequence>
<dbReference type="GeneID" id="41961164"/>
<evidence type="ECO:0000256" key="1">
    <source>
        <dbReference type="SAM" id="MobiDB-lite"/>
    </source>
</evidence>
<feature type="region of interest" description="Disordered" evidence="1">
    <location>
        <begin position="21"/>
        <end position="43"/>
    </location>
</feature>
<dbReference type="KEGG" id="pgri:PgNI_06229"/>
<feature type="region of interest" description="Disordered" evidence="1">
    <location>
        <begin position="168"/>
        <end position="235"/>
    </location>
</feature>
<dbReference type="AlphaFoldDB" id="A0A6P8B5N0"/>
<organism evidence="2 3">
    <name type="scientific">Pyricularia grisea</name>
    <name type="common">Crabgrass-specific blast fungus</name>
    <name type="synonym">Magnaporthe grisea</name>
    <dbReference type="NCBI Taxonomy" id="148305"/>
    <lineage>
        <taxon>Eukaryota</taxon>
        <taxon>Fungi</taxon>
        <taxon>Dikarya</taxon>
        <taxon>Ascomycota</taxon>
        <taxon>Pezizomycotina</taxon>
        <taxon>Sordariomycetes</taxon>
        <taxon>Sordariomycetidae</taxon>
        <taxon>Magnaporthales</taxon>
        <taxon>Pyriculariaceae</taxon>
        <taxon>Pyricularia</taxon>
    </lineage>
</organism>
<protein>
    <submittedName>
        <fullName evidence="3">Uncharacterized protein</fullName>
    </submittedName>
</protein>
<accession>A0A6P8B5N0</accession>
<evidence type="ECO:0000313" key="3">
    <source>
        <dbReference type="RefSeq" id="XP_030982324.1"/>
    </source>
</evidence>
<evidence type="ECO:0000313" key="2">
    <source>
        <dbReference type="Proteomes" id="UP000515153"/>
    </source>
</evidence>
<gene>
    <name evidence="3" type="ORF">PgNI_06229</name>
</gene>
<keyword evidence="2" id="KW-1185">Reference proteome</keyword>
<reference evidence="2 3" key="1">
    <citation type="journal article" date="2019" name="Mol. Biol. Evol.">
        <title>Blast fungal genomes show frequent chromosomal changes, gene gains and losses, and effector gene turnover.</title>
        <authorList>
            <person name="Gomez Luciano L.B."/>
            <person name="Jason Tsai I."/>
            <person name="Chuma I."/>
            <person name="Tosa Y."/>
            <person name="Chen Y.H."/>
            <person name="Li J.Y."/>
            <person name="Li M.Y."/>
            <person name="Jade Lu M.Y."/>
            <person name="Nakayashiki H."/>
            <person name="Li W.H."/>
        </authorList>
    </citation>
    <scope>NUCLEOTIDE SEQUENCE [LARGE SCALE GENOMIC DNA]</scope>
    <source>
        <strain evidence="2 3">NI907</strain>
    </source>
</reference>
<reference evidence="3" key="2">
    <citation type="submission" date="2019-10" db="EMBL/GenBank/DDBJ databases">
        <authorList>
            <consortium name="NCBI Genome Project"/>
        </authorList>
    </citation>
    <scope>NUCLEOTIDE SEQUENCE</scope>
    <source>
        <strain evidence="3">NI907</strain>
    </source>
</reference>
<feature type="compositionally biased region" description="Gly residues" evidence="1">
    <location>
        <begin position="226"/>
        <end position="235"/>
    </location>
</feature>